<dbReference type="Gene3D" id="3.90.226.10">
    <property type="entry name" value="2-enoyl-CoA Hydratase, Chain A, domain 1"/>
    <property type="match status" value="1"/>
</dbReference>
<sequence length="252" mass="26668">MQHLEIADRVATLTLDRPPANAINAAWVAGFHARLDELAARDDWNLLHVRSALRLFSAGADLKDMRAQYGSPEGRAAFQVGVRAMQVLFQRIEDLPRPSLAEIGGHAMGGGFELALACTFRIAAHEIQLGLPEVRLGLLPGAGGTQRLTRLVGRAVAERLILGAETVDGATAERLGLVQWSAPLADLPAAAGAIARRLADLPPHAMAEARACIAAALDPAVDGFAREVSGGAALLETTETRALVARFLDRKG</sequence>
<dbReference type="PANTHER" id="PTHR11941">
    <property type="entry name" value="ENOYL-COA HYDRATASE-RELATED"/>
    <property type="match status" value="1"/>
</dbReference>
<dbReference type="Pfam" id="PF00378">
    <property type="entry name" value="ECH_1"/>
    <property type="match status" value="1"/>
</dbReference>
<dbReference type="GO" id="GO:0003824">
    <property type="term" value="F:catalytic activity"/>
    <property type="evidence" value="ECO:0007669"/>
    <property type="project" value="UniProtKB-ARBA"/>
</dbReference>
<protein>
    <submittedName>
        <fullName evidence="1">Enoyl-CoA hydratase/carnithine racemase</fullName>
    </submittedName>
</protein>
<reference evidence="1 2" key="1">
    <citation type="submission" date="2018-11" db="EMBL/GenBank/DDBJ databases">
        <title>Genomic Encyclopedia of Type Strains, Phase IV (KMG-IV): sequencing the most valuable type-strain genomes for metagenomic binning, comparative biology and taxonomic classification.</title>
        <authorList>
            <person name="Goeker M."/>
        </authorList>
    </citation>
    <scope>NUCLEOTIDE SEQUENCE [LARGE SCALE GENOMIC DNA]</scope>
    <source>
        <strain evidence="1 2">DSM 5900</strain>
    </source>
</reference>
<organism evidence="1 2">
    <name type="scientific">Stella humosa</name>
    <dbReference type="NCBI Taxonomy" id="94"/>
    <lineage>
        <taxon>Bacteria</taxon>
        <taxon>Pseudomonadati</taxon>
        <taxon>Pseudomonadota</taxon>
        <taxon>Alphaproteobacteria</taxon>
        <taxon>Rhodospirillales</taxon>
        <taxon>Stellaceae</taxon>
        <taxon>Stella</taxon>
    </lineage>
</organism>
<keyword evidence="2" id="KW-1185">Reference proteome</keyword>
<dbReference type="Proteomes" id="UP000278222">
    <property type="component" value="Unassembled WGS sequence"/>
</dbReference>
<gene>
    <name evidence="1" type="ORF">EDC65_4394</name>
</gene>
<dbReference type="AlphaFoldDB" id="A0A3N1L2W1"/>
<proteinExistence type="predicted"/>
<dbReference type="InterPro" id="IPR001753">
    <property type="entry name" value="Enoyl-CoA_hydra/iso"/>
</dbReference>
<evidence type="ECO:0000313" key="2">
    <source>
        <dbReference type="Proteomes" id="UP000278222"/>
    </source>
</evidence>
<name>A0A3N1L2W1_9PROT</name>
<dbReference type="SUPFAM" id="SSF52096">
    <property type="entry name" value="ClpP/crotonase"/>
    <property type="match status" value="1"/>
</dbReference>
<dbReference type="InterPro" id="IPR029045">
    <property type="entry name" value="ClpP/crotonase-like_dom_sf"/>
</dbReference>
<dbReference type="EMBL" id="RJKX01000016">
    <property type="protein sequence ID" value="ROP83745.1"/>
    <property type="molecule type" value="Genomic_DNA"/>
</dbReference>
<dbReference type="PANTHER" id="PTHR11941:SF54">
    <property type="entry name" value="ENOYL-COA HYDRATASE, MITOCHONDRIAL"/>
    <property type="match status" value="1"/>
</dbReference>
<dbReference type="GO" id="GO:0006635">
    <property type="term" value="P:fatty acid beta-oxidation"/>
    <property type="evidence" value="ECO:0007669"/>
    <property type="project" value="TreeGrafter"/>
</dbReference>
<dbReference type="OrthoDB" id="7332872at2"/>
<dbReference type="RefSeq" id="WP_123693552.1">
    <property type="nucleotide sequence ID" value="NZ_AP019700.1"/>
</dbReference>
<accession>A0A3N1L2W1</accession>
<evidence type="ECO:0000313" key="1">
    <source>
        <dbReference type="EMBL" id="ROP83745.1"/>
    </source>
</evidence>
<dbReference type="CDD" id="cd06558">
    <property type="entry name" value="crotonase-like"/>
    <property type="match status" value="1"/>
</dbReference>
<comment type="caution">
    <text evidence="1">The sequence shown here is derived from an EMBL/GenBank/DDBJ whole genome shotgun (WGS) entry which is preliminary data.</text>
</comment>